<evidence type="ECO:0000256" key="2">
    <source>
        <dbReference type="ARBA" id="ARBA00022840"/>
    </source>
</evidence>
<sequence length="223" mass="25626">RVASNSNKAPDFPKFPGGKATSSSVSAIRRLHAKRCKNVKEFHQLIYFHNRDLLDYRGPLPRLLEPSSFENTKDMLIVASFIHLEHKEHVKYTSELTTVNPCILLSGSEIYQEMLAKALAQYFGAKLLIFDSHSFFVWLHWRKETLLGFDPRCHGRRGNPPPLWWEPIGIATNFWVVPKTGDDNRCFRYDPAKPYIGPDFSFGLRFEVIIVQVSNSVSFGEQI</sequence>
<dbReference type="InterPro" id="IPR051701">
    <property type="entry name" value="Mito_OM_Translocase_MSP1"/>
</dbReference>
<protein>
    <submittedName>
        <fullName evidence="4">AAA-type ATPase family protein</fullName>
    </submittedName>
</protein>
<feature type="region of interest" description="Disordered" evidence="3">
    <location>
        <begin position="1"/>
        <end position="21"/>
    </location>
</feature>
<dbReference type="PANTHER" id="PTHR45644">
    <property type="entry name" value="AAA ATPASE, PUTATIVE (AFU_ORTHOLOGUE AFUA_2G12920)-RELATED-RELATED"/>
    <property type="match status" value="1"/>
</dbReference>
<gene>
    <name evidence="4" type="ORF">Prudu_019102</name>
</gene>
<proteinExistence type="predicted"/>
<dbReference type="PANTHER" id="PTHR45644:SF39">
    <property type="entry name" value="AAA-TYPE ATPASE FAMILY PROTEIN-RELATED"/>
    <property type="match status" value="1"/>
</dbReference>
<keyword evidence="1" id="KW-0547">Nucleotide-binding</keyword>
<organism evidence="4">
    <name type="scientific">Prunus dulcis</name>
    <name type="common">Almond</name>
    <name type="synonym">Amygdalus dulcis</name>
    <dbReference type="NCBI Taxonomy" id="3755"/>
    <lineage>
        <taxon>Eukaryota</taxon>
        <taxon>Viridiplantae</taxon>
        <taxon>Streptophyta</taxon>
        <taxon>Embryophyta</taxon>
        <taxon>Tracheophyta</taxon>
        <taxon>Spermatophyta</taxon>
        <taxon>Magnoliopsida</taxon>
        <taxon>eudicotyledons</taxon>
        <taxon>Gunneridae</taxon>
        <taxon>Pentapetalae</taxon>
        <taxon>rosids</taxon>
        <taxon>fabids</taxon>
        <taxon>Rosales</taxon>
        <taxon>Rosaceae</taxon>
        <taxon>Amygdaloideae</taxon>
        <taxon>Amygdaleae</taxon>
        <taxon>Prunus</taxon>
    </lineage>
</organism>
<evidence type="ECO:0000313" key="4">
    <source>
        <dbReference type="EMBL" id="BBH07228.1"/>
    </source>
</evidence>
<dbReference type="AlphaFoldDB" id="A0A4Y1RTL6"/>
<reference evidence="4" key="1">
    <citation type="journal article" date="2019" name="Science">
        <title>Mutation of a bHLH transcription factor allowed almond domestication.</title>
        <authorList>
            <person name="Sanchez-Perez R."/>
            <person name="Pavan S."/>
            <person name="Mazzeo R."/>
            <person name="Moldovan C."/>
            <person name="Aiese Cigliano R."/>
            <person name="Del Cueto J."/>
            <person name="Ricciardi F."/>
            <person name="Lotti C."/>
            <person name="Ricciardi L."/>
            <person name="Dicenta F."/>
            <person name="Lopez-Marques R.L."/>
            <person name="Lindberg Moller B."/>
        </authorList>
    </citation>
    <scope>NUCLEOTIDE SEQUENCE</scope>
</reference>
<name>A0A4Y1RTL6_PRUDU</name>
<dbReference type="GO" id="GO:0005741">
    <property type="term" value="C:mitochondrial outer membrane"/>
    <property type="evidence" value="ECO:0007669"/>
    <property type="project" value="TreeGrafter"/>
</dbReference>
<accession>A0A4Y1RTL6</accession>
<dbReference type="EMBL" id="AP019303">
    <property type="protein sequence ID" value="BBH07228.1"/>
    <property type="molecule type" value="Genomic_DNA"/>
</dbReference>
<feature type="non-terminal residue" evidence="4">
    <location>
        <position position="1"/>
    </location>
</feature>
<evidence type="ECO:0000256" key="1">
    <source>
        <dbReference type="ARBA" id="ARBA00022741"/>
    </source>
</evidence>
<evidence type="ECO:0000256" key="3">
    <source>
        <dbReference type="SAM" id="MobiDB-lite"/>
    </source>
</evidence>
<keyword evidence="2" id="KW-0067">ATP-binding</keyword>
<dbReference type="GO" id="GO:0005524">
    <property type="term" value="F:ATP binding"/>
    <property type="evidence" value="ECO:0007669"/>
    <property type="project" value="UniProtKB-KW"/>
</dbReference>